<dbReference type="Proteomes" id="UP000295680">
    <property type="component" value="Unassembled WGS sequence"/>
</dbReference>
<keyword evidence="3" id="KW-1185">Reference proteome</keyword>
<dbReference type="AlphaFoldDB" id="A0A4R2JA82"/>
<dbReference type="InterPro" id="IPR036890">
    <property type="entry name" value="HATPase_C_sf"/>
</dbReference>
<proteinExistence type="predicted"/>
<evidence type="ECO:0008006" key="4">
    <source>
        <dbReference type="Google" id="ProtNLM"/>
    </source>
</evidence>
<name>A0A4R2JA82_9PSEU</name>
<organism evidence="2 3">
    <name type="scientific">Actinocrispum wychmicini</name>
    <dbReference type="NCBI Taxonomy" id="1213861"/>
    <lineage>
        <taxon>Bacteria</taxon>
        <taxon>Bacillati</taxon>
        <taxon>Actinomycetota</taxon>
        <taxon>Actinomycetes</taxon>
        <taxon>Pseudonocardiales</taxon>
        <taxon>Pseudonocardiaceae</taxon>
        <taxon>Actinocrispum</taxon>
    </lineage>
</organism>
<gene>
    <name evidence="2" type="ORF">EV192_110195</name>
</gene>
<dbReference type="OrthoDB" id="5180771at2"/>
<evidence type="ECO:0000256" key="1">
    <source>
        <dbReference type="SAM" id="MobiDB-lite"/>
    </source>
</evidence>
<sequence>MDPQTTQVDDLRLVALPTAVTCADMFVRFALREWNLRQLQDETSFVARELVANVVERDSEVVPGFLTLRLRLHGDCLVVEVEDTEVLPPVVPATLAGRQGGAVANPSGGNLMWCEVALPTGVNASAVPLPRRERRKPPTTAPSGYQDETADVDDEFFERLLSKLHRSPEPPPGGGDVHGLM</sequence>
<reference evidence="2 3" key="1">
    <citation type="submission" date="2019-03" db="EMBL/GenBank/DDBJ databases">
        <title>Genomic Encyclopedia of Type Strains, Phase IV (KMG-IV): sequencing the most valuable type-strain genomes for metagenomic binning, comparative biology and taxonomic classification.</title>
        <authorList>
            <person name="Goeker M."/>
        </authorList>
    </citation>
    <scope>NUCLEOTIDE SEQUENCE [LARGE SCALE GENOMIC DNA]</scope>
    <source>
        <strain evidence="2 3">DSM 45934</strain>
    </source>
</reference>
<protein>
    <recommendedName>
        <fullName evidence="4">Histidine kinase-like protein</fullName>
    </recommendedName>
</protein>
<evidence type="ECO:0000313" key="2">
    <source>
        <dbReference type="EMBL" id="TCO53606.1"/>
    </source>
</evidence>
<dbReference type="Gene3D" id="3.30.565.10">
    <property type="entry name" value="Histidine kinase-like ATPase, C-terminal domain"/>
    <property type="match status" value="1"/>
</dbReference>
<accession>A0A4R2JA82</accession>
<dbReference type="EMBL" id="SLWS01000010">
    <property type="protein sequence ID" value="TCO53606.1"/>
    <property type="molecule type" value="Genomic_DNA"/>
</dbReference>
<evidence type="ECO:0000313" key="3">
    <source>
        <dbReference type="Proteomes" id="UP000295680"/>
    </source>
</evidence>
<dbReference type="RefSeq" id="WP_132123572.1">
    <property type="nucleotide sequence ID" value="NZ_SLWS01000010.1"/>
</dbReference>
<feature type="region of interest" description="Disordered" evidence="1">
    <location>
        <begin position="128"/>
        <end position="181"/>
    </location>
</feature>
<comment type="caution">
    <text evidence="2">The sequence shown here is derived from an EMBL/GenBank/DDBJ whole genome shotgun (WGS) entry which is preliminary data.</text>
</comment>